<name>A0A9Q0C5N2_9POAL</name>
<feature type="chain" id="PRO_5040431871" description="Leucine-rich repeat-containing N-terminal plant-type domain-containing protein" evidence="4">
    <location>
        <begin position="20"/>
        <end position="346"/>
    </location>
</feature>
<dbReference type="Gene3D" id="3.80.10.10">
    <property type="entry name" value="Ribonuclease Inhibitor"/>
    <property type="match status" value="1"/>
</dbReference>
<reference evidence="5" key="1">
    <citation type="journal article" date="2022" name="Cell">
        <title>Repeat-based holocentromeres influence genome architecture and karyotype evolution.</title>
        <authorList>
            <person name="Hofstatter P.G."/>
            <person name="Thangavel G."/>
            <person name="Lux T."/>
            <person name="Neumann P."/>
            <person name="Vondrak T."/>
            <person name="Novak P."/>
            <person name="Zhang M."/>
            <person name="Costa L."/>
            <person name="Castellani M."/>
            <person name="Scott A."/>
            <person name="Toegelov H."/>
            <person name="Fuchs J."/>
            <person name="Mata-Sucre Y."/>
            <person name="Dias Y."/>
            <person name="Vanzela A.L.L."/>
            <person name="Huettel B."/>
            <person name="Almeida C.C.S."/>
            <person name="Simkova H."/>
            <person name="Souza G."/>
            <person name="Pedrosa-Harand A."/>
            <person name="Macas J."/>
            <person name="Mayer K.F.X."/>
            <person name="Houben A."/>
            <person name="Marques A."/>
        </authorList>
    </citation>
    <scope>NUCLEOTIDE SEQUENCE</scope>
    <source>
        <strain evidence="5">RhyBre1mFocal</strain>
    </source>
</reference>
<comment type="caution">
    <text evidence="5">The sequence shown here is derived from an EMBL/GenBank/DDBJ whole genome shotgun (WGS) entry which is preliminary data.</text>
</comment>
<evidence type="ECO:0000256" key="1">
    <source>
        <dbReference type="ARBA" id="ARBA00004196"/>
    </source>
</evidence>
<evidence type="ECO:0000313" key="6">
    <source>
        <dbReference type="Proteomes" id="UP001151287"/>
    </source>
</evidence>
<dbReference type="PANTHER" id="PTHR48059">
    <property type="entry name" value="POLYGALACTURONASE INHIBITOR 1"/>
    <property type="match status" value="1"/>
</dbReference>
<evidence type="ECO:0000313" key="5">
    <source>
        <dbReference type="EMBL" id="KAJ1687682.1"/>
    </source>
</evidence>
<keyword evidence="4" id="KW-0732">Signal</keyword>
<dbReference type="InterPro" id="IPR001611">
    <property type="entry name" value="Leu-rich_rpt"/>
</dbReference>
<keyword evidence="3" id="KW-0677">Repeat</keyword>
<dbReference type="OrthoDB" id="564617at2759"/>
<keyword evidence="2" id="KW-0433">Leucine-rich repeat</keyword>
<comment type="subcellular location">
    <subcellularLocation>
        <location evidence="1">Cell envelope</location>
    </subcellularLocation>
</comment>
<dbReference type="EMBL" id="JAMQYH010000005">
    <property type="protein sequence ID" value="KAJ1687682.1"/>
    <property type="molecule type" value="Genomic_DNA"/>
</dbReference>
<dbReference type="PANTHER" id="PTHR48059:SF23">
    <property type="entry name" value="LEUCINE-RICH REPEAT-CONTAINING N-TERMINAL PLANT-TYPE DOMAIN-CONTAINING PROTEIN"/>
    <property type="match status" value="1"/>
</dbReference>
<dbReference type="FunFam" id="3.80.10.10:FF:000383">
    <property type="entry name" value="Leucine-rich repeat receptor protein kinase EMS1"/>
    <property type="match status" value="1"/>
</dbReference>
<dbReference type="InterPro" id="IPR051848">
    <property type="entry name" value="PGIP"/>
</dbReference>
<gene>
    <name evidence="5" type="ORF">LUZ63_019072</name>
</gene>
<evidence type="ECO:0000256" key="4">
    <source>
        <dbReference type="SAM" id="SignalP"/>
    </source>
</evidence>
<feature type="signal peptide" evidence="4">
    <location>
        <begin position="1"/>
        <end position="19"/>
    </location>
</feature>
<dbReference type="InterPro" id="IPR032675">
    <property type="entry name" value="LRR_dom_sf"/>
</dbReference>
<sequence length="346" mass="37838">MSIIIFLVFLLCCTSSVLSTKDDEITLLKIKKQLADPYGLRWWVKGFDYCNRSANVAPDYSGITCTSTGRVESLILQNLDVTKPFPDGICSLTEMDYLEIYKIPGLYGPIPSCFTKLYNLVRLSITYTSLSGAVPDFSGRIKPSNLTFINLSRNQFSGTIPPSFGSLPKLIDLDLSFNRLTGTIPPALLSTSTSLLALANNSLTGEIPKCYGAVNFSVFVVRGNRLNGDPSFLFGKQQTAVNIELANNDFEFDLSNVEFSDNLYGFDLSHNKIYGRIPNSFATAARLWYPNLSFNRLCGELPQGGNMGRFDASVFANNACLCGYPLQPCSNSAPAPAPAPASKPPF</sequence>
<evidence type="ECO:0000256" key="2">
    <source>
        <dbReference type="ARBA" id="ARBA00022614"/>
    </source>
</evidence>
<proteinExistence type="predicted"/>
<evidence type="ECO:0000256" key="3">
    <source>
        <dbReference type="ARBA" id="ARBA00022737"/>
    </source>
</evidence>
<evidence type="ECO:0008006" key="7">
    <source>
        <dbReference type="Google" id="ProtNLM"/>
    </source>
</evidence>
<keyword evidence="6" id="KW-1185">Reference proteome</keyword>
<dbReference type="Pfam" id="PF00560">
    <property type="entry name" value="LRR_1"/>
    <property type="match status" value="3"/>
</dbReference>
<dbReference type="AlphaFoldDB" id="A0A9Q0C5N2"/>
<dbReference type="Proteomes" id="UP001151287">
    <property type="component" value="Unassembled WGS sequence"/>
</dbReference>
<organism evidence="5 6">
    <name type="scientific">Rhynchospora breviuscula</name>
    <dbReference type="NCBI Taxonomy" id="2022672"/>
    <lineage>
        <taxon>Eukaryota</taxon>
        <taxon>Viridiplantae</taxon>
        <taxon>Streptophyta</taxon>
        <taxon>Embryophyta</taxon>
        <taxon>Tracheophyta</taxon>
        <taxon>Spermatophyta</taxon>
        <taxon>Magnoliopsida</taxon>
        <taxon>Liliopsida</taxon>
        <taxon>Poales</taxon>
        <taxon>Cyperaceae</taxon>
        <taxon>Cyperoideae</taxon>
        <taxon>Rhynchosporeae</taxon>
        <taxon>Rhynchospora</taxon>
    </lineage>
</organism>
<protein>
    <recommendedName>
        <fullName evidence="7">Leucine-rich repeat-containing N-terminal plant-type domain-containing protein</fullName>
    </recommendedName>
</protein>
<dbReference type="SUPFAM" id="SSF52058">
    <property type="entry name" value="L domain-like"/>
    <property type="match status" value="1"/>
</dbReference>
<accession>A0A9Q0C5N2</accession>